<organism evidence="3 4">
    <name type="scientific">Talaromyces islandicus</name>
    <name type="common">Penicillium islandicum</name>
    <dbReference type="NCBI Taxonomy" id="28573"/>
    <lineage>
        <taxon>Eukaryota</taxon>
        <taxon>Fungi</taxon>
        <taxon>Dikarya</taxon>
        <taxon>Ascomycota</taxon>
        <taxon>Pezizomycotina</taxon>
        <taxon>Eurotiomycetes</taxon>
        <taxon>Eurotiomycetidae</taxon>
        <taxon>Eurotiales</taxon>
        <taxon>Trichocomaceae</taxon>
        <taxon>Talaromyces</taxon>
        <taxon>Talaromyces sect. Islandici</taxon>
    </lineage>
</organism>
<evidence type="ECO:0000256" key="1">
    <source>
        <dbReference type="ARBA" id="ARBA00022737"/>
    </source>
</evidence>
<keyword evidence="4" id="KW-1185">Reference proteome</keyword>
<proteinExistence type="predicted"/>
<dbReference type="AlphaFoldDB" id="A0A0U1LQ31"/>
<dbReference type="InterPro" id="IPR036770">
    <property type="entry name" value="Ankyrin_rpt-contain_sf"/>
</dbReference>
<keyword evidence="2" id="KW-0040">ANK repeat</keyword>
<dbReference type="EMBL" id="CVMT01000002">
    <property type="protein sequence ID" value="CRG85434.1"/>
    <property type="molecule type" value="Genomic_DNA"/>
</dbReference>
<keyword evidence="1" id="KW-0677">Repeat</keyword>
<evidence type="ECO:0000313" key="4">
    <source>
        <dbReference type="Proteomes" id="UP000054383"/>
    </source>
</evidence>
<dbReference type="SUPFAM" id="SSF48403">
    <property type="entry name" value="Ankyrin repeat"/>
    <property type="match status" value="1"/>
</dbReference>
<protein>
    <submittedName>
        <fullName evidence="3">Uncharacterized protein</fullName>
    </submittedName>
</protein>
<sequence>MADPLSIAGTALSVISIALQVREEITSYCKAWRGAQEEIQDVARKAESLAVPLEALRDIIQDIQLTDPDIAEDLLKKVDILRVGVEKVQASVAKCRPDFQAFAGESFSDKFRAHRKRAAYPFRKDALRALATDLDGMQINLQTTLHIFSAQNVRLIPSMVAMQGQLLREVQDMHLALQRVSNGSSQPPPALLESWCTQQQKQEKVIVSRSNAVTKKYRYHSRLLGLTVAASFSLTRGAGGFSIAPYLSILIPVSRNSPAFRTMFLYPLMAKSLSPADFVDNTIGLLKYLFEEQQASPADTTPDGESLVDAACFAFHQGSQWHRHAYTHFSRLIMFLIHSGAMSDRSCRKHTGLDSFLGAFPLEEDEHGLFKLLIQRGAFLSINGAFFSSLSIPNMRRALEEDEGAVHIPEIAKSIIQQSEVHLRQEIRSGASVNQKIGTSNLLQLSVRWSRGIQILLEAGADINTFSYSSPLEMAIRGNYYESAKVLLQSGCPLNLEHISLSEYLTDQGKMSSLLIAELVSRRKRLFKVAQAHMPPSVLEDLFMKEDDSSVPDVQVSKIITALKERGVNLDPSLKVESPGSVYHYAFQNTRILDQLYEAGFNRVDLYDTTGRTPLMIPSICQSLNGYSQKRVKWLLSKGADPNRKLPWNTGGTVFHLLATCMTNTQWPHMVRAWISGTPNIREKNGNPLLFTRYVLETAERDSCICACVAGPINDSGEVGGRGEKRGESRGCTPFRAAFRNLLYPSTRFYNQEATRFGVNSFAETIGFFISLVGKTTEIEHAVIRLMTFDALDLRHTCCRDSNYEQTLKCPDEDEVHEIRDEEQRLLEDFERLVDELTENFENSSLPLMDFLQGPWYQDVVEYLSHLDPCDEEHVKETQGIGLNLEVAWGVPDRTSLLVGSRVTEISNE</sequence>
<gene>
    <name evidence="3" type="primary">mdtB</name>
    <name evidence="3" type="ORF">PISL3812_02496</name>
</gene>
<dbReference type="Proteomes" id="UP000054383">
    <property type="component" value="Unassembled WGS sequence"/>
</dbReference>
<dbReference type="OMA" id="HECTSAL"/>
<name>A0A0U1LQ31_TALIS</name>
<dbReference type="Gene3D" id="1.25.40.20">
    <property type="entry name" value="Ankyrin repeat-containing domain"/>
    <property type="match status" value="2"/>
</dbReference>
<reference evidence="3 4" key="1">
    <citation type="submission" date="2015-04" db="EMBL/GenBank/DDBJ databases">
        <authorList>
            <person name="Syromyatnikov M.Y."/>
            <person name="Popov V.N."/>
        </authorList>
    </citation>
    <scope>NUCLEOTIDE SEQUENCE [LARGE SCALE GENOMIC DNA]</scope>
    <source>
        <strain evidence="3">WF-38-12</strain>
    </source>
</reference>
<dbReference type="PANTHER" id="PTHR24189">
    <property type="entry name" value="MYOTROPHIN"/>
    <property type="match status" value="1"/>
</dbReference>
<dbReference type="PANTHER" id="PTHR24189:SF50">
    <property type="entry name" value="ANKYRIN REPEAT AND SOCS BOX PROTEIN 2"/>
    <property type="match status" value="1"/>
</dbReference>
<accession>A0A0U1LQ31</accession>
<evidence type="ECO:0000256" key="2">
    <source>
        <dbReference type="ARBA" id="ARBA00023043"/>
    </source>
</evidence>
<dbReference type="OrthoDB" id="1577640at2759"/>
<evidence type="ECO:0000313" key="3">
    <source>
        <dbReference type="EMBL" id="CRG85434.1"/>
    </source>
</evidence>
<dbReference type="InterPro" id="IPR050745">
    <property type="entry name" value="Multifunctional_regulatory"/>
</dbReference>